<comment type="caution">
    <text evidence="4">The sequence shown here is derived from an EMBL/GenBank/DDBJ whole genome shotgun (WGS) entry which is preliminary data.</text>
</comment>
<dbReference type="GO" id="GO:0008080">
    <property type="term" value="F:N-acetyltransferase activity"/>
    <property type="evidence" value="ECO:0007669"/>
    <property type="project" value="InterPro"/>
</dbReference>
<keyword evidence="1 4" id="KW-0808">Transferase</keyword>
<proteinExistence type="predicted"/>
<evidence type="ECO:0000256" key="1">
    <source>
        <dbReference type="ARBA" id="ARBA00022679"/>
    </source>
</evidence>
<dbReference type="PANTHER" id="PTHR43877">
    <property type="entry name" value="AMINOALKYLPHOSPHONATE N-ACETYLTRANSFERASE-RELATED-RELATED"/>
    <property type="match status" value="1"/>
</dbReference>
<evidence type="ECO:0000313" key="5">
    <source>
        <dbReference type="Proteomes" id="UP000185612"/>
    </source>
</evidence>
<organism evidence="4 5">
    <name type="scientific">Buchananella hordeovulneris</name>
    <dbReference type="NCBI Taxonomy" id="52770"/>
    <lineage>
        <taxon>Bacteria</taxon>
        <taxon>Bacillati</taxon>
        <taxon>Actinomycetota</taxon>
        <taxon>Actinomycetes</taxon>
        <taxon>Actinomycetales</taxon>
        <taxon>Actinomycetaceae</taxon>
        <taxon>Buchananella</taxon>
    </lineage>
</organism>
<dbReference type="NCBIfam" id="TIGR01575">
    <property type="entry name" value="rimI"/>
    <property type="match status" value="1"/>
</dbReference>
<keyword evidence="2" id="KW-0012">Acyltransferase</keyword>
<evidence type="ECO:0000313" key="4">
    <source>
        <dbReference type="EMBL" id="OKL52766.1"/>
    </source>
</evidence>
<gene>
    <name evidence="4" type="ORF">BSZ40_01275</name>
</gene>
<dbReference type="InterPro" id="IPR050832">
    <property type="entry name" value="Bact_Acetyltransf"/>
</dbReference>
<feature type="domain" description="N-acetyltransferase" evidence="3">
    <location>
        <begin position="3"/>
        <end position="151"/>
    </location>
</feature>
<accession>A0A1Q5PZ60</accession>
<dbReference type="CDD" id="cd04301">
    <property type="entry name" value="NAT_SF"/>
    <property type="match status" value="1"/>
</dbReference>
<dbReference type="InParanoid" id="A0A1Q5PZ60"/>
<dbReference type="EMBL" id="MQVS01000001">
    <property type="protein sequence ID" value="OKL52766.1"/>
    <property type="molecule type" value="Genomic_DNA"/>
</dbReference>
<dbReference type="PROSITE" id="PS51186">
    <property type="entry name" value="GNAT"/>
    <property type="match status" value="1"/>
</dbReference>
<dbReference type="Gene3D" id="3.40.630.30">
    <property type="match status" value="1"/>
</dbReference>
<dbReference type="RefSeq" id="WP_073822504.1">
    <property type="nucleotide sequence ID" value="NZ_JAUNKL010000008.1"/>
</dbReference>
<sequence length="162" mass="17356">MEVRLRPAQVADAPALTLLDAEIFGPDKWSAATLAAELSHPARRYFLVERTGPGGAELGGFAGVSLGDVAEVMTIGLRADWRGHGWGARLLDTLLAEVANAGIAETFLEVRAANAPALALYQSRGFAQIARRRRYYRRPTDDALVLRRSTPGTDGDGPTARG</sequence>
<name>A0A1Q5PZ60_9ACTO</name>
<dbReference type="Proteomes" id="UP000185612">
    <property type="component" value="Unassembled WGS sequence"/>
</dbReference>
<dbReference type="InterPro" id="IPR006464">
    <property type="entry name" value="AcTrfase_RimI/Ard1"/>
</dbReference>
<keyword evidence="5" id="KW-1185">Reference proteome</keyword>
<dbReference type="AlphaFoldDB" id="A0A1Q5PZ60"/>
<dbReference type="InterPro" id="IPR016181">
    <property type="entry name" value="Acyl_CoA_acyltransferase"/>
</dbReference>
<dbReference type="OrthoDB" id="529907at2"/>
<reference evidence="5" key="1">
    <citation type="submission" date="2016-12" db="EMBL/GenBank/DDBJ databases">
        <authorList>
            <person name="Meng X."/>
        </authorList>
    </citation>
    <scope>NUCLEOTIDE SEQUENCE [LARGE SCALE GENOMIC DNA]</scope>
    <source>
        <strain evidence="5">DSM 20732</strain>
    </source>
</reference>
<dbReference type="STRING" id="52770.BSZ40_01275"/>
<dbReference type="SUPFAM" id="SSF55729">
    <property type="entry name" value="Acyl-CoA N-acyltransferases (Nat)"/>
    <property type="match status" value="1"/>
</dbReference>
<dbReference type="Pfam" id="PF00583">
    <property type="entry name" value="Acetyltransf_1"/>
    <property type="match status" value="1"/>
</dbReference>
<evidence type="ECO:0000256" key="2">
    <source>
        <dbReference type="ARBA" id="ARBA00023315"/>
    </source>
</evidence>
<protein>
    <submittedName>
        <fullName evidence="4">Ribosomal-protein-alanine N-acetyltransferase</fullName>
    </submittedName>
</protein>
<evidence type="ECO:0000259" key="3">
    <source>
        <dbReference type="PROSITE" id="PS51186"/>
    </source>
</evidence>
<dbReference type="FunCoup" id="A0A1Q5PZ60">
    <property type="interactions" value="115"/>
</dbReference>
<dbReference type="InterPro" id="IPR000182">
    <property type="entry name" value="GNAT_dom"/>
</dbReference>